<dbReference type="GO" id="GO:0022857">
    <property type="term" value="F:transmembrane transporter activity"/>
    <property type="evidence" value="ECO:0007669"/>
    <property type="project" value="InterPro"/>
</dbReference>
<reference evidence="7 8" key="1">
    <citation type="submission" date="2019-08" db="EMBL/GenBank/DDBJ databases">
        <title>Professor.</title>
        <authorList>
            <person name="Park J.S."/>
        </authorList>
    </citation>
    <scope>NUCLEOTIDE SEQUENCE [LARGE SCALE GENOMIC DNA]</scope>
    <source>
        <strain evidence="7 8">176CP5-101</strain>
    </source>
</reference>
<evidence type="ECO:0000256" key="2">
    <source>
        <dbReference type="ARBA" id="ARBA00022692"/>
    </source>
</evidence>
<protein>
    <submittedName>
        <fullName evidence="7">MFS transporter</fullName>
    </submittedName>
</protein>
<keyword evidence="2 5" id="KW-0812">Transmembrane</keyword>
<evidence type="ECO:0000256" key="1">
    <source>
        <dbReference type="ARBA" id="ARBA00004141"/>
    </source>
</evidence>
<feature type="transmembrane region" description="Helical" evidence="5">
    <location>
        <begin position="37"/>
        <end position="58"/>
    </location>
</feature>
<dbReference type="AlphaFoldDB" id="A0A5C8V663"/>
<gene>
    <name evidence="7" type="ORF">FVB32_13955</name>
</gene>
<dbReference type="InterPro" id="IPR052714">
    <property type="entry name" value="MFS_Exporter"/>
</dbReference>
<dbReference type="SUPFAM" id="SSF103473">
    <property type="entry name" value="MFS general substrate transporter"/>
    <property type="match status" value="1"/>
</dbReference>
<dbReference type="GO" id="GO:0016020">
    <property type="term" value="C:membrane"/>
    <property type="evidence" value="ECO:0007669"/>
    <property type="project" value="UniProtKB-SubCell"/>
</dbReference>
<feature type="transmembrane region" description="Helical" evidence="5">
    <location>
        <begin position="70"/>
        <end position="88"/>
    </location>
</feature>
<feature type="transmembrane region" description="Helical" evidence="5">
    <location>
        <begin position="238"/>
        <end position="255"/>
    </location>
</feature>
<name>A0A5C8V663_9FLAO</name>
<evidence type="ECO:0000256" key="3">
    <source>
        <dbReference type="ARBA" id="ARBA00022989"/>
    </source>
</evidence>
<feature type="domain" description="Major facilitator superfamily (MFS) profile" evidence="6">
    <location>
        <begin position="5"/>
        <end position="381"/>
    </location>
</feature>
<evidence type="ECO:0000256" key="4">
    <source>
        <dbReference type="ARBA" id="ARBA00023136"/>
    </source>
</evidence>
<dbReference type="PANTHER" id="PTHR23531">
    <property type="entry name" value="QUINOLENE RESISTANCE PROTEIN NORA"/>
    <property type="match status" value="1"/>
</dbReference>
<dbReference type="Gene3D" id="1.20.1250.20">
    <property type="entry name" value="MFS general substrate transporter like domains"/>
    <property type="match status" value="1"/>
</dbReference>
<evidence type="ECO:0000259" key="6">
    <source>
        <dbReference type="PROSITE" id="PS50850"/>
    </source>
</evidence>
<proteinExistence type="predicted"/>
<dbReference type="Pfam" id="PF03209">
    <property type="entry name" value="PUCC"/>
    <property type="match status" value="1"/>
</dbReference>
<organism evidence="7 8">
    <name type="scientific">Flagellimonas hymeniacidonis</name>
    <dbReference type="NCBI Taxonomy" id="2603628"/>
    <lineage>
        <taxon>Bacteria</taxon>
        <taxon>Pseudomonadati</taxon>
        <taxon>Bacteroidota</taxon>
        <taxon>Flavobacteriia</taxon>
        <taxon>Flavobacteriales</taxon>
        <taxon>Flavobacteriaceae</taxon>
        <taxon>Flagellimonas</taxon>
    </lineage>
</organism>
<feature type="transmembrane region" description="Helical" evidence="5">
    <location>
        <begin position="199"/>
        <end position="226"/>
    </location>
</feature>
<feature type="transmembrane region" description="Helical" evidence="5">
    <location>
        <begin position="156"/>
        <end position="178"/>
    </location>
</feature>
<keyword evidence="8" id="KW-1185">Reference proteome</keyword>
<dbReference type="PROSITE" id="PS50850">
    <property type="entry name" value="MFS"/>
    <property type="match status" value="1"/>
</dbReference>
<evidence type="ECO:0000313" key="7">
    <source>
        <dbReference type="EMBL" id="TXN36298.1"/>
    </source>
</evidence>
<comment type="caution">
    <text evidence="7">The sequence shown here is derived from an EMBL/GenBank/DDBJ whole genome shotgun (WGS) entry which is preliminary data.</text>
</comment>
<feature type="transmembrane region" description="Helical" evidence="5">
    <location>
        <begin position="330"/>
        <end position="349"/>
    </location>
</feature>
<dbReference type="InterPro" id="IPR020846">
    <property type="entry name" value="MFS_dom"/>
</dbReference>
<dbReference type="PANTHER" id="PTHR23531:SF1">
    <property type="entry name" value="QUINOLENE RESISTANCE PROTEIN NORA"/>
    <property type="match status" value="1"/>
</dbReference>
<evidence type="ECO:0000256" key="5">
    <source>
        <dbReference type="SAM" id="Phobius"/>
    </source>
</evidence>
<dbReference type="InterPro" id="IPR001958">
    <property type="entry name" value="Tet-R_TetA/multi-R_MdtG-like"/>
</dbReference>
<dbReference type="Proteomes" id="UP000321456">
    <property type="component" value="Unassembled WGS sequence"/>
</dbReference>
<dbReference type="CDD" id="cd17489">
    <property type="entry name" value="MFS_YfcJ_like"/>
    <property type="match status" value="1"/>
</dbReference>
<evidence type="ECO:0000313" key="8">
    <source>
        <dbReference type="Proteomes" id="UP000321456"/>
    </source>
</evidence>
<dbReference type="EMBL" id="VRUR01000002">
    <property type="protein sequence ID" value="TXN36298.1"/>
    <property type="molecule type" value="Genomic_DNA"/>
</dbReference>
<keyword evidence="4 5" id="KW-0472">Membrane</keyword>
<feature type="transmembrane region" description="Helical" evidence="5">
    <location>
        <begin position="297"/>
        <end position="318"/>
    </location>
</feature>
<accession>A0A5C8V663</accession>
<dbReference type="InterPro" id="IPR036259">
    <property type="entry name" value="MFS_trans_sf"/>
</dbReference>
<comment type="subcellular location">
    <subcellularLocation>
        <location evidence="1">Membrane</location>
        <topology evidence="1">Multi-pass membrane protein</topology>
    </subcellularLocation>
</comment>
<feature type="transmembrane region" description="Helical" evidence="5">
    <location>
        <begin position="355"/>
        <end position="374"/>
    </location>
</feature>
<dbReference type="PRINTS" id="PR01035">
    <property type="entry name" value="TCRTETA"/>
</dbReference>
<dbReference type="Pfam" id="PF07690">
    <property type="entry name" value="MFS_1"/>
    <property type="match status" value="1"/>
</dbReference>
<feature type="transmembrane region" description="Helical" evidence="5">
    <location>
        <begin position="267"/>
        <end position="285"/>
    </location>
</feature>
<sequence>MYTPKFILICVSSLLFSASYNMLIPELPSYLSSMGGAKYIGLIIALFTLTAGISRPFSGKLTDTIGRKPVMLFGAMVCLICGCFYPILTTVYGFLLLRLFHGFSTGFTPTATSTFVSDVVPRERLGEAMGIQGIAFSTGLALGPALGSFIKLYFSYSVLFYSSSMVALLSLVLMMNLKETLPKKEQFRFALLKITRKDIIAWEALPPAIITFLAYIGFGVILTLIPDWSEAVGFVNKGIFFIVFTVSSLLVRFIAGKFSDSYGRIKVIVVGLLLLLTSLFLIGYLNTKSGLMTGAAMYGLAMGVVSPALNAWTIDLSLPEQKGKAMATMYIALEAGIGLGALCSGWYYQETISRIPLIMYSCSGLAFVGIGYILTVKRNIITNI</sequence>
<dbReference type="InterPro" id="IPR011701">
    <property type="entry name" value="MFS"/>
</dbReference>
<dbReference type="InterPro" id="IPR004896">
    <property type="entry name" value="PucC-rel"/>
</dbReference>
<keyword evidence="3 5" id="KW-1133">Transmembrane helix</keyword>